<evidence type="ECO:0000313" key="3">
    <source>
        <dbReference type="EMBL" id="GMH08959.1"/>
    </source>
</evidence>
<evidence type="ECO:0000259" key="2">
    <source>
        <dbReference type="PROSITE" id="PS50102"/>
    </source>
</evidence>
<dbReference type="Proteomes" id="UP001279734">
    <property type="component" value="Unassembled WGS sequence"/>
</dbReference>
<keyword evidence="4" id="KW-1185">Reference proteome</keyword>
<dbReference type="EMBL" id="BSYO01000008">
    <property type="protein sequence ID" value="GMH08959.1"/>
    <property type="molecule type" value="Genomic_DNA"/>
</dbReference>
<proteinExistence type="predicted"/>
<dbReference type="InterPro" id="IPR000504">
    <property type="entry name" value="RRM_dom"/>
</dbReference>
<evidence type="ECO:0000256" key="1">
    <source>
        <dbReference type="PROSITE-ProRule" id="PRU00176"/>
    </source>
</evidence>
<dbReference type="AlphaFoldDB" id="A0AAD3SE26"/>
<dbReference type="GO" id="GO:0003723">
    <property type="term" value="F:RNA binding"/>
    <property type="evidence" value="ECO:0007669"/>
    <property type="project" value="UniProtKB-UniRule"/>
</dbReference>
<sequence>MATWLNGRHRFYLKKWGSENVRWAKQKRDQAELARRILPSLVPGPHSAIAFLSAGSNEARTPYTVRMKSYLLEVRNDIEMGGLLLLPFCSATLRSLFRYYRQVYSLENFQYQIHLVFMDPNGATDETCGRRLYVGNIDRRISEATLIRLFSPYGEVQSSDFLWHTCGARQGWPCGFAYIWCCTNETAGDSSSRSVCEGNKSTCGVNSHGEMSRSAKIAAIKNKLKALEEGFSCRSKKQKQ</sequence>
<name>A0AAD3SE26_NEPGR</name>
<dbReference type="InterPro" id="IPR035979">
    <property type="entry name" value="RBD_domain_sf"/>
</dbReference>
<comment type="caution">
    <text evidence="3">The sequence shown here is derived from an EMBL/GenBank/DDBJ whole genome shotgun (WGS) entry which is preliminary data.</text>
</comment>
<accession>A0AAD3SE26</accession>
<keyword evidence="1" id="KW-0694">RNA-binding</keyword>
<organism evidence="3 4">
    <name type="scientific">Nepenthes gracilis</name>
    <name type="common">Slender pitcher plant</name>
    <dbReference type="NCBI Taxonomy" id="150966"/>
    <lineage>
        <taxon>Eukaryota</taxon>
        <taxon>Viridiplantae</taxon>
        <taxon>Streptophyta</taxon>
        <taxon>Embryophyta</taxon>
        <taxon>Tracheophyta</taxon>
        <taxon>Spermatophyta</taxon>
        <taxon>Magnoliopsida</taxon>
        <taxon>eudicotyledons</taxon>
        <taxon>Gunneridae</taxon>
        <taxon>Pentapetalae</taxon>
        <taxon>Caryophyllales</taxon>
        <taxon>Nepenthaceae</taxon>
        <taxon>Nepenthes</taxon>
    </lineage>
</organism>
<feature type="domain" description="RRM" evidence="2">
    <location>
        <begin position="130"/>
        <end position="222"/>
    </location>
</feature>
<evidence type="ECO:0000313" key="4">
    <source>
        <dbReference type="Proteomes" id="UP001279734"/>
    </source>
</evidence>
<dbReference type="Gene3D" id="3.30.70.330">
    <property type="match status" value="1"/>
</dbReference>
<dbReference type="SUPFAM" id="SSF54928">
    <property type="entry name" value="RNA-binding domain, RBD"/>
    <property type="match status" value="1"/>
</dbReference>
<dbReference type="PROSITE" id="PS50102">
    <property type="entry name" value="RRM"/>
    <property type="match status" value="1"/>
</dbReference>
<dbReference type="InterPro" id="IPR012677">
    <property type="entry name" value="Nucleotide-bd_a/b_plait_sf"/>
</dbReference>
<protein>
    <recommendedName>
        <fullName evidence="2">RRM domain-containing protein</fullName>
    </recommendedName>
</protein>
<reference evidence="3" key="1">
    <citation type="submission" date="2023-05" db="EMBL/GenBank/DDBJ databases">
        <title>Nepenthes gracilis genome sequencing.</title>
        <authorList>
            <person name="Fukushima K."/>
        </authorList>
    </citation>
    <scope>NUCLEOTIDE SEQUENCE</scope>
    <source>
        <strain evidence="3">SING2019-196</strain>
    </source>
</reference>
<gene>
    <name evidence="3" type="ORF">Nepgr_010799</name>
</gene>